<reference evidence="2 3" key="1">
    <citation type="submission" date="2018-01" db="EMBL/GenBank/DDBJ databases">
        <title>Denitrification phenotypes of diverse strains of Pseudomonas stutzeri.</title>
        <authorList>
            <person name="Milligan D.A."/>
            <person name="Bergaust L."/>
            <person name="Bakken L.R."/>
            <person name="Frostegard A."/>
        </authorList>
    </citation>
    <scope>NUCLEOTIDE SEQUENCE [LARGE SCALE GENOMIC DNA]</scope>
    <source>
        <strain evidence="2 3">28a3</strain>
    </source>
</reference>
<feature type="domain" description="HNH nuclease" evidence="1">
    <location>
        <begin position="18"/>
        <end position="73"/>
    </location>
</feature>
<dbReference type="OrthoDB" id="9793236at2"/>
<dbReference type="Proteomes" id="UP000235897">
    <property type="component" value="Unassembled WGS sequence"/>
</dbReference>
<dbReference type="CDD" id="cd00085">
    <property type="entry name" value="HNHc"/>
    <property type="match status" value="1"/>
</dbReference>
<dbReference type="Gene3D" id="1.10.30.50">
    <property type="match status" value="1"/>
</dbReference>
<organism evidence="2 3">
    <name type="scientific">Stutzerimonas stutzeri</name>
    <name type="common">Pseudomonas stutzeri</name>
    <dbReference type="NCBI Taxonomy" id="316"/>
    <lineage>
        <taxon>Bacteria</taxon>
        <taxon>Pseudomonadati</taxon>
        <taxon>Pseudomonadota</taxon>
        <taxon>Gammaproteobacteria</taxon>
        <taxon>Pseudomonadales</taxon>
        <taxon>Pseudomonadaceae</taxon>
        <taxon>Stutzerimonas</taxon>
    </lineage>
</organism>
<keyword evidence="2" id="KW-0255">Endonuclease</keyword>
<dbReference type="AlphaFoldDB" id="A0A2N8STV9"/>
<protein>
    <submittedName>
        <fullName evidence="2">HNH endonuclease</fullName>
    </submittedName>
</protein>
<dbReference type="SMART" id="SM00507">
    <property type="entry name" value="HNHc"/>
    <property type="match status" value="1"/>
</dbReference>
<gene>
    <name evidence="2" type="ORF">CXL00_08810</name>
</gene>
<dbReference type="Pfam" id="PF01844">
    <property type="entry name" value="HNH"/>
    <property type="match status" value="1"/>
</dbReference>
<proteinExistence type="predicted"/>
<evidence type="ECO:0000313" key="3">
    <source>
        <dbReference type="Proteomes" id="UP000235897"/>
    </source>
</evidence>
<dbReference type="EMBL" id="POUW01000003">
    <property type="protein sequence ID" value="PNG05922.1"/>
    <property type="molecule type" value="Genomic_DNA"/>
</dbReference>
<keyword evidence="2" id="KW-0378">Hydrolase</keyword>
<keyword evidence="2" id="KW-0540">Nuclease</keyword>
<dbReference type="RefSeq" id="WP_102846509.1">
    <property type="nucleotide sequence ID" value="NZ_JAMOIG010000005.1"/>
</dbReference>
<evidence type="ECO:0000259" key="1">
    <source>
        <dbReference type="SMART" id="SM00507"/>
    </source>
</evidence>
<dbReference type="GO" id="GO:0004519">
    <property type="term" value="F:endonuclease activity"/>
    <property type="evidence" value="ECO:0007669"/>
    <property type="project" value="UniProtKB-KW"/>
</dbReference>
<accession>A0A2N8STV9</accession>
<dbReference type="GO" id="GO:0008270">
    <property type="term" value="F:zinc ion binding"/>
    <property type="evidence" value="ECO:0007669"/>
    <property type="project" value="InterPro"/>
</dbReference>
<evidence type="ECO:0000313" key="2">
    <source>
        <dbReference type="EMBL" id="PNG05922.1"/>
    </source>
</evidence>
<name>A0A2N8STV9_STUST</name>
<comment type="caution">
    <text evidence="2">The sequence shown here is derived from an EMBL/GenBank/DDBJ whole genome shotgun (WGS) entry which is preliminary data.</text>
</comment>
<sequence>MASLFLSRLSADDRGVLLGKLHQSQSGHCFICEQGVDLVLHKDSLDIDHVVPLKTGGKDDPSNFALAHASCNRSKQASNLEVARVLRRFAALKEQLVPENRSPNLGDILGQAGGGNAELSFKLDAQQLQFTFSALGDEAIQRVPVYVDELSGFRYFFIKLPIQYLRHDDRINPRAIGSNIGKLVEEFYQKRPQLHVPLAWMTSADGKSAVHVFDGQHKAAAQIMLGAKALPVRVFIDPDSDTLITTNTNAGTTLKQVAFDKSVQRHLGSTLYQNRIERYQAETQRKEDDLAFSERDLVSYYKGQSREMKRYILDAVRDGVTSSADNKLRDFIDYGGRGKERPLSYSSVDKTFYSFFIYQEVLDTRLDHEAENGDNPRELETVQLIKLMNVIAEEIYISKFDTDIGTDRIESRLQKGENFPHAHLCAFRMSKEEVIYNWLRYVQQIAKFYFINSGKPIQEEKLFQYHFPDQLWTNIRHFVHNLAALPLWVNKDLSETVFGGKQNNSFWQTVFETGKSPQGVQVMPQAINLVEMIK</sequence>
<dbReference type="InterPro" id="IPR002711">
    <property type="entry name" value="HNH"/>
</dbReference>
<dbReference type="GO" id="GO:0003676">
    <property type="term" value="F:nucleic acid binding"/>
    <property type="evidence" value="ECO:0007669"/>
    <property type="project" value="InterPro"/>
</dbReference>
<dbReference type="InterPro" id="IPR003615">
    <property type="entry name" value="HNH_nuc"/>
</dbReference>